<dbReference type="VEuPathDB" id="CryptoDB:GNI_118420"/>
<evidence type="ECO:0000256" key="4">
    <source>
        <dbReference type="ARBA" id="ARBA00023187"/>
    </source>
</evidence>
<dbReference type="OrthoDB" id="3366661at2759"/>
<gene>
    <name evidence="6" type="ORF">GNI_118420</name>
</gene>
<sequence>MLAGDDIVGQDEVSSLKSRIAELEYENALLILEKEEGQLAEMPTSVGSIDPFVVAEITELRVRLGQAENTVATLKENSTTTSFTSEGPLGQRLLEKCRRLMKENDRLGEALVTSRISQLEQGGHFLQEKEAVMVTQL</sequence>
<dbReference type="GO" id="GO:0008380">
    <property type="term" value="P:RNA splicing"/>
    <property type="evidence" value="ECO:0007669"/>
    <property type="project" value="UniProtKB-KW"/>
</dbReference>
<evidence type="ECO:0000256" key="2">
    <source>
        <dbReference type="ARBA" id="ARBA00010313"/>
    </source>
</evidence>
<organism evidence="6 7">
    <name type="scientific">Gregarina niphandrodes</name>
    <name type="common">Septate eugregarine</name>
    <dbReference type="NCBI Taxonomy" id="110365"/>
    <lineage>
        <taxon>Eukaryota</taxon>
        <taxon>Sar</taxon>
        <taxon>Alveolata</taxon>
        <taxon>Apicomplexa</taxon>
        <taxon>Conoidasida</taxon>
        <taxon>Gregarinasina</taxon>
        <taxon>Eugregarinorida</taxon>
        <taxon>Gregarinidae</taxon>
        <taxon>Gregarina</taxon>
    </lineage>
</organism>
<protein>
    <submittedName>
        <fullName evidence="6">Uncharacterized protein</fullName>
    </submittedName>
</protein>
<dbReference type="AlphaFoldDB" id="A0A023B2Q8"/>
<keyword evidence="3" id="KW-0507">mRNA processing</keyword>
<dbReference type="PANTHER" id="PTHR15217:SF0">
    <property type="entry name" value="PRE-MRNA-SPLICING REGULATOR WTAP"/>
    <property type="match status" value="1"/>
</dbReference>
<name>A0A023B2Q8_GRENI</name>
<dbReference type="GO" id="GO:0005634">
    <property type="term" value="C:nucleus"/>
    <property type="evidence" value="ECO:0007669"/>
    <property type="project" value="UniProtKB-SubCell"/>
</dbReference>
<evidence type="ECO:0000313" key="6">
    <source>
        <dbReference type="EMBL" id="EZG55082.1"/>
    </source>
</evidence>
<dbReference type="GO" id="GO:0006397">
    <property type="term" value="P:mRNA processing"/>
    <property type="evidence" value="ECO:0007669"/>
    <property type="project" value="UniProtKB-KW"/>
</dbReference>
<dbReference type="EMBL" id="AFNH02000880">
    <property type="protein sequence ID" value="EZG55082.1"/>
    <property type="molecule type" value="Genomic_DNA"/>
</dbReference>
<dbReference type="GeneID" id="22914206"/>
<dbReference type="GO" id="GO:0000381">
    <property type="term" value="P:regulation of alternative mRNA splicing, via spliceosome"/>
    <property type="evidence" value="ECO:0007669"/>
    <property type="project" value="InterPro"/>
</dbReference>
<reference evidence="6" key="1">
    <citation type="submission" date="2013-12" db="EMBL/GenBank/DDBJ databases">
        <authorList>
            <person name="Omoto C.K."/>
            <person name="Sibley D."/>
            <person name="Venepally P."/>
            <person name="Hadjithomas M."/>
            <person name="Karamycheva S."/>
            <person name="Brunk B."/>
            <person name="Roos D."/>
            <person name="Caler E."/>
            <person name="Lorenzi H."/>
        </authorList>
    </citation>
    <scope>NUCLEOTIDE SEQUENCE</scope>
</reference>
<comment type="similarity">
    <text evidence="2">Belongs to the fl(2)d family.</text>
</comment>
<feature type="non-terminal residue" evidence="6">
    <location>
        <position position="137"/>
    </location>
</feature>
<keyword evidence="4" id="KW-0508">mRNA splicing</keyword>
<dbReference type="Pfam" id="PF17098">
    <property type="entry name" value="Wtap"/>
    <property type="match status" value="1"/>
</dbReference>
<dbReference type="RefSeq" id="XP_011131785.1">
    <property type="nucleotide sequence ID" value="XM_011133483.1"/>
</dbReference>
<proteinExistence type="inferred from homology"/>
<dbReference type="InterPro" id="IPR033757">
    <property type="entry name" value="WTAP"/>
</dbReference>
<evidence type="ECO:0000313" key="7">
    <source>
        <dbReference type="Proteomes" id="UP000019763"/>
    </source>
</evidence>
<dbReference type="PANTHER" id="PTHR15217">
    <property type="entry name" value="WILMS' TUMOR 1-ASSOCIATING PROTEIN"/>
    <property type="match status" value="1"/>
</dbReference>
<evidence type="ECO:0000256" key="5">
    <source>
        <dbReference type="ARBA" id="ARBA00023242"/>
    </source>
</evidence>
<comment type="caution">
    <text evidence="6">The sequence shown here is derived from an EMBL/GenBank/DDBJ whole genome shotgun (WGS) entry which is preliminary data.</text>
</comment>
<evidence type="ECO:0000256" key="3">
    <source>
        <dbReference type="ARBA" id="ARBA00022664"/>
    </source>
</evidence>
<dbReference type="Proteomes" id="UP000019763">
    <property type="component" value="Unassembled WGS sequence"/>
</dbReference>
<dbReference type="GO" id="GO:0016556">
    <property type="term" value="P:mRNA modification"/>
    <property type="evidence" value="ECO:0007669"/>
    <property type="project" value="InterPro"/>
</dbReference>
<accession>A0A023B2Q8</accession>
<keyword evidence="7" id="KW-1185">Reference proteome</keyword>
<keyword evidence="5" id="KW-0539">Nucleus</keyword>
<comment type="subcellular location">
    <subcellularLocation>
        <location evidence="1">Nucleus</location>
    </subcellularLocation>
</comment>
<evidence type="ECO:0000256" key="1">
    <source>
        <dbReference type="ARBA" id="ARBA00004123"/>
    </source>
</evidence>